<dbReference type="RefSeq" id="WP_408076193.1">
    <property type="nucleotide sequence ID" value="NZ_JBELQB010000017.1"/>
</dbReference>
<evidence type="ECO:0000313" key="3">
    <source>
        <dbReference type="EMBL" id="MFL9839245.1"/>
    </source>
</evidence>
<dbReference type="InterPro" id="IPR011006">
    <property type="entry name" value="CheY-like_superfamily"/>
</dbReference>
<comment type="caution">
    <text evidence="3">The sequence shown here is derived from an EMBL/GenBank/DDBJ whole genome shotgun (WGS) entry which is preliminary data.</text>
</comment>
<feature type="domain" description="Response regulatory" evidence="2">
    <location>
        <begin position="2"/>
        <end position="129"/>
    </location>
</feature>
<protein>
    <submittedName>
        <fullName evidence="3">Response regulator</fullName>
    </submittedName>
</protein>
<dbReference type="Gene3D" id="3.40.50.2300">
    <property type="match status" value="1"/>
</dbReference>
<dbReference type="EMBL" id="JBELQB010000017">
    <property type="protein sequence ID" value="MFL9839245.1"/>
    <property type="molecule type" value="Genomic_DNA"/>
</dbReference>
<dbReference type="SUPFAM" id="SSF52172">
    <property type="entry name" value="CheY-like"/>
    <property type="match status" value="1"/>
</dbReference>
<evidence type="ECO:0000259" key="2">
    <source>
        <dbReference type="PROSITE" id="PS50110"/>
    </source>
</evidence>
<gene>
    <name evidence="3" type="ORF">ABS768_17190</name>
</gene>
<dbReference type="Proteomes" id="UP001629059">
    <property type="component" value="Unassembled WGS sequence"/>
</dbReference>
<dbReference type="PROSITE" id="PS50110">
    <property type="entry name" value="RESPONSE_REGULATORY"/>
    <property type="match status" value="1"/>
</dbReference>
<name>A0ABW8YH48_9FLAO</name>
<dbReference type="Pfam" id="PF00072">
    <property type="entry name" value="Response_reg"/>
    <property type="match status" value="1"/>
</dbReference>
<evidence type="ECO:0000313" key="4">
    <source>
        <dbReference type="Proteomes" id="UP001629059"/>
    </source>
</evidence>
<organism evidence="3 4">
    <name type="scientific">Flavobacterium rhizophilum</name>
    <dbReference type="NCBI Taxonomy" id="3163296"/>
    <lineage>
        <taxon>Bacteria</taxon>
        <taxon>Pseudomonadati</taxon>
        <taxon>Bacteroidota</taxon>
        <taxon>Flavobacteriia</taxon>
        <taxon>Flavobacteriales</taxon>
        <taxon>Flavobacteriaceae</taxon>
        <taxon>Flavobacterium</taxon>
    </lineage>
</organism>
<proteinExistence type="predicted"/>
<accession>A0ABW8YH48</accession>
<evidence type="ECO:0000256" key="1">
    <source>
        <dbReference type="PROSITE-ProRule" id="PRU00169"/>
    </source>
</evidence>
<keyword evidence="4" id="KW-1185">Reference proteome</keyword>
<feature type="modified residue" description="4-aspartylphosphate" evidence="1">
    <location>
        <position position="57"/>
    </location>
</feature>
<keyword evidence="1" id="KW-0597">Phosphoprotein</keyword>
<sequence length="214" mass="24641">MNIFIVDDHPMTVDGYKNVIYNFSNTCSFTVAYDCKTAYAKIMNLKGGKYFDMAIIDKGIPEYAEQKIHSGVDIALLLREINPQCKIVMITAHTEFLVIYDIYKKIRPEGFISKGELTPNNLLDVIQVAQKSENYLSPFVKDCIKEIWKKDLMVDDYNRQILFYMSKGYKLKELEDVVFLATSTIQRRVLNMKQAFDVPDDSSLIKTVISQGFI</sequence>
<reference evidence="3 4" key="1">
    <citation type="submission" date="2024-06" db="EMBL/GenBank/DDBJ databases">
        <authorList>
            <person name="Kaempfer P."/>
            <person name="Viver T."/>
        </authorList>
    </citation>
    <scope>NUCLEOTIDE SEQUENCE [LARGE SCALE GENOMIC DNA]</scope>
    <source>
        <strain evidence="3 4">ST-75</strain>
    </source>
</reference>
<dbReference type="InterPro" id="IPR001789">
    <property type="entry name" value="Sig_transdc_resp-reg_receiver"/>
</dbReference>